<protein>
    <submittedName>
        <fullName evidence="2">Putative acetyltransferase</fullName>
    </submittedName>
</protein>
<evidence type="ECO:0000259" key="1">
    <source>
        <dbReference type="PROSITE" id="PS51186"/>
    </source>
</evidence>
<dbReference type="CDD" id="cd04301">
    <property type="entry name" value="NAT_SF"/>
    <property type="match status" value="1"/>
</dbReference>
<organism evidence="2 3">
    <name type="scientific">Filibacter tadaridae</name>
    <dbReference type="NCBI Taxonomy" id="2483811"/>
    <lineage>
        <taxon>Bacteria</taxon>
        <taxon>Bacillati</taxon>
        <taxon>Bacillota</taxon>
        <taxon>Bacilli</taxon>
        <taxon>Bacillales</taxon>
        <taxon>Caryophanaceae</taxon>
        <taxon>Filibacter</taxon>
    </lineage>
</organism>
<dbReference type="InterPro" id="IPR050276">
    <property type="entry name" value="MshD_Acetyltransferase"/>
</dbReference>
<gene>
    <name evidence="2" type="ORF">FILTAD_01555</name>
</gene>
<dbReference type="PANTHER" id="PTHR43617">
    <property type="entry name" value="L-AMINO ACID N-ACETYLTRANSFERASE"/>
    <property type="match status" value="1"/>
</dbReference>
<sequence>MQKVSLRQAVKSDAKGVTDVLVASQWFTYEKLYSEHYISNLISNYYNVERIEQEIVSISEKWHGYFIAEMNGQIVGAIGGGMTNKNVGEVYVFYLDPSMRGKGIGTRLLNFFTAIQKSRYGAKEQWVSVAKGNTYAIPFYETRGFIYQYEEAAYGTTEDDDDVSLKYKRELD</sequence>
<dbReference type="AlphaFoldDB" id="A0A3P5X7W8"/>
<dbReference type="EMBL" id="UXAV01000037">
    <property type="protein sequence ID" value="VDC26891.1"/>
    <property type="molecule type" value="Genomic_DNA"/>
</dbReference>
<feature type="domain" description="N-acetyltransferase" evidence="1">
    <location>
        <begin position="4"/>
        <end position="170"/>
    </location>
</feature>
<dbReference type="PROSITE" id="PS51186">
    <property type="entry name" value="GNAT"/>
    <property type="match status" value="1"/>
</dbReference>
<name>A0A3P5X7W8_9BACL</name>
<accession>A0A3P5X7W8</accession>
<keyword evidence="3" id="KW-1185">Reference proteome</keyword>
<dbReference type="Proteomes" id="UP000270468">
    <property type="component" value="Unassembled WGS sequence"/>
</dbReference>
<dbReference type="RefSeq" id="WP_124069930.1">
    <property type="nucleotide sequence ID" value="NZ_CBCRXF010000004.1"/>
</dbReference>
<dbReference type="SUPFAM" id="SSF55729">
    <property type="entry name" value="Acyl-CoA N-acyltransferases (Nat)"/>
    <property type="match status" value="1"/>
</dbReference>
<dbReference type="InterPro" id="IPR016181">
    <property type="entry name" value="Acyl_CoA_acyltransferase"/>
</dbReference>
<reference evidence="2 3" key="1">
    <citation type="submission" date="2018-11" db="EMBL/GenBank/DDBJ databases">
        <authorList>
            <person name="Criscuolo A."/>
        </authorList>
    </citation>
    <scope>NUCLEOTIDE SEQUENCE [LARGE SCALE GENOMIC DNA]</scope>
    <source>
        <strain evidence="2">ATB-66</strain>
    </source>
</reference>
<evidence type="ECO:0000313" key="3">
    <source>
        <dbReference type="Proteomes" id="UP000270468"/>
    </source>
</evidence>
<dbReference type="InterPro" id="IPR000182">
    <property type="entry name" value="GNAT_dom"/>
</dbReference>
<dbReference type="OrthoDB" id="69535at2"/>
<keyword evidence="2" id="KW-0808">Transferase</keyword>
<dbReference type="Gene3D" id="3.40.630.30">
    <property type="match status" value="1"/>
</dbReference>
<proteinExistence type="predicted"/>
<dbReference type="Pfam" id="PF00583">
    <property type="entry name" value="Acetyltransf_1"/>
    <property type="match status" value="1"/>
</dbReference>
<evidence type="ECO:0000313" key="2">
    <source>
        <dbReference type="EMBL" id="VDC26891.1"/>
    </source>
</evidence>
<dbReference type="GO" id="GO:0016747">
    <property type="term" value="F:acyltransferase activity, transferring groups other than amino-acyl groups"/>
    <property type="evidence" value="ECO:0007669"/>
    <property type="project" value="InterPro"/>
</dbReference>